<dbReference type="PANTHER" id="PTHR44845">
    <property type="entry name" value="CARRIER DOMAIN-CONTAINING PROTEIN"/>
    <property type="match status" value="1"/>
</dbReference>
<keyword evidence="1" id="KW-0596">Phosphopantetheine</keyword>
<dbReference type="InterPro" id="IPR029058">
    <property type="entry name" value="AB_hydrolase_fold"/>
</dbReference>
<feature type="domain" description="Carrier" evidence="4">
    <location>
        <begin position="73"/>
        <end position="148"/>
    </location>
</feature>
<dbReference type="Gene3D" id="3.40.50.1820">
    <property type="entry name" value="alpha/beta hydrolase"/>
    <property type="match status" value="1"/>
</dbReference>
<evidence type="ECO:0000256" key="2">
    <source>
        <dbReference type="ARBA" id="ARBA00022553"/>
    </source>
</evidence>
<name>A0ABT4SNE6_9ACTN</name>
<dbReference type="PROSITE" id="PS50075">
    <property type="entry name" value="CARRIER"/>
    <property type="match status" value="1"/>
</dbReference>
<dbReference type="SMART" id="SM00823">
    <property type="entry name" value="PKS_PP"/>
    <property type="match status" value="1"/>
</dbReference>
<dbReference type="RefSeq" id="WP_270159405.1">
    <property type="nucleotide sequence ID" value="NZ_JAPNNL010000239.1"/>
</dbReference>
<dbReference type="SUPFAM" id="SSF56801">
    <property type="entry name" value="Acetyl-CoA synthetase-like"/>
    <property type="match status" value="1"/>
</dbReference>
<dbReference type="InterPro" id="IPR006162">
    <property type="entry name" value="Ppantetheine_attach_site"/>
</dbReference>
<keyword evidence="2" id="KW-0597">Phosphoprotein</keyword>
<dbReference type="SUPFAM" id="SSF47336">
    <property type="entry name" value="ACP-like"/>
    <property type="match status" value="1"/>
</dbReference>
<protein>
    <submittedName>
        <fullName evidence="5">Phosphopantetheine-binding protein</fullName>
    </submittedName>
</protein>
<evidence type="ECO:0000313" key="6">
    <source>
        <dbReference type="Proteomes" id="UP001144036"/>
    </source>
</evidence>
<dbReference type="InterPro" id="IPR009081">
    <property type="entry name" value="PP-bd_ACP"/>
</dbReference>
<feature type="compositionally biased region" description="Basic residues" evidence="3">
    <location>
        <begin position="177"/>
        <end position="189"/>
    </location>
</feature>
<dbReference type="InterPro" id="IPR020806">
    <property type="entry name" value="PKS_PP-bd"/>
</dbReference>
<organism evidence="5 6">
    <name type="scientific">Nonomuraea corallina</name>
    <dbReference type="NCBI Taxonomy" id="2989783"/>
    <lineage>
        <taxon>Bacteria</taxon>
        <taxon>Bacillati</taxon>
        <taxon>Actinomycetota</taxon>
        <taxon>Actinomycetes</taxon>
        <taxon>Streptosporangiales</taxon>
        <taxon>Streptosporangiaceae</taxon>
        <taxon>Nonomuraea</taxon>
    </lineage>
</organism>
<accession>A0ABT4SNE6</accession>
<reference evidence="5" key="1">
    <citation type="submission" date="2022-11" db="EMBL/GenBank/DDBJ databases">
        <title>Nonomuraea corallina sp. nov., a new species of the genus Nonomuraea isolated from sea side sediment in Thai sea.</title>
        <authorList>
            <person name="Ngamcharungchit C."/>
            <person name="Matsumoto A."/>
            <person name="Suriyachadkun C."/>
            <person name="Panbangred W."/>
            <person name="Inahashi Y."/>
            <person name="Intra B."/>
        </authorList>
    </citation>
    <scope>NUCLEOTIDE SEQUENCE</scope>
    <source>
        <strain evidence="5">MCN248</strain>
    </source>
</reference>
<gene>
    <name evidence="5" type="ORF">OUY22_34090</name>
</gene>
<dbReference type="Pfam" id="PF00550">
    <property type="entry name" value="PP-binding"/>
    <property type="match status" value="1"/>
</dbReference>
<sequence length="197" mass="20772">LIAYVVPAPGAAAPEAGALAAHLARTLPAPAVPGAYVVLNALPLNPIGKLDRAALPEPSGPAGRDPAPEPGLYGEVALVEEVRRIWCEVLELDDVGADDDLFDLGGHSLTITQISARIRKSVGVDVSLDAFFDDPTIKGVVEEIVRLRGERDATDEEAGPPAEIRPRPGGGGPPRREVRRRSARTRSRCCRSPAGRS</sequence>
<dbReference type="Gene3D" id="3.30.300.30">
    <property type="match status" value="1"/>
</dbReference>
<evidence type="ECO:0000256" key="1">
    <source>
        <dbReference type="ARBA" id="ARBA00022450"/>
    </source>
</evidence>
<dbReference type="InterPro" id="IPR045851">
    <property type="entry name" value="AMP-bd_C_sf"/>
</dbReference>
<dbReference type="InterPro" id="IPR036736">
    <property type="entry name" value="ACP-like_sf"/>
</dbReference>
<dbReference type="EMBL" id="JAPNNL010000239">
    <property type="protein sequence ID" value="MDA0638465.1"/>
    <property type="molecule type" value="Genomic_DNA"/>
</dbReference>
<evidence type="ECO:0000256" key="3">
    <source>
        <dbReference type="SAM" id="MobiDB-lite"/>
    </source>
</evidence>
<feature type="non-terminal residue" evidence="5">
    <location>
        <position position="1"/>
    </location>
</feature>
<dbReference type="PROSITE" id="PS00012">
    <property type="entry name" value="PHOSPHOPANTETHEINE"/>
    <property type="match status" value="1"/>
</dbReference>
<proteinExistence type="predicted"/>
<comment type="caution">
    <text evidence="5">The sequence shown here is derived from an EMBL/GenBank/DDBJ whole genome shotgun (WGS) entry which is preliminary data.</text>
</comment>
<dbReference type="Proteomes" id="UP001144036">
    <property type="component" value="Unassembled WGS sequence"/>
</dbReference>
<dbReference type="PANTHER" id="PTHR44845:SF6">
    <property type="entry name" value="BETA-ALANINE-ACTIVATING ENZYME"/>
    <property type="match status" value="1"/>
</dbReference>
<evidence type="ECO:0000259" key="4">
    <source>
        <dbReference type="PROSITE" id="PS50075"/>
    </source>
</evidence>
<feature type="region of interest" description="Disordered" evidence="3">
    <location>
        <begin position="150"/>
        <end position="197"/>
    </location>
</feature>
<evidence type="ECO:0000313" key="5">
    <source>
        <dbReference type="EMBL" id="MDA0638465.1"/>
    </source>
</evidence>
<keyword evidence="6" id="KW-1185">Reference proteome</keyword>